<evidence type="ECO:0000259" key="5">
    <source>
        <dbReference type="Pfam" id="PF00389"/>
    </source>
</evidence>
<reference evidence="7 8" key="1">
    <citation type="submission" date="2020-07" db="EMBL/GenBank/DDBJ databases">
        <title>The complete genome of Paracoccus pantotrophus ACCC 10489.</title>
        <authorList>
            <person name="Si Y."/>
        </authorList>
    </citation>
    <scope>NUCLEOTIDE SEQUENCE [LARGE SCALE GENOMIC DNA]</scope>
    <source>
        <strain evidence="7 8">ACCC10489</strain>
    </source>
</reference>
<gene>
    <name evidence="7" type="ORF">HYQ43_01655</name>
</gene>
<dbReference type="Pfam" id="PF02826">
    <property type="entry name" value="2-Hacid_dh_C"/>
    <property type="match status" value="1"/>
</dbReference>
<evidence type="ECO:0000313" key="8">
    <source>
        <dbReference type="Proteomes" id="UP000509322"/>
    </source>
</evidence>
<dbReference type="GO" id="GO:0051287">
    <property type="term" value="F:NAD binding"/>
    <property type="evidence" value="ECO:0007669"/>
    <property type="project" value="InterPro"/>
</dbReference>
<dbReference type="SUPFAM" id="SSF51735">
    <property type="entry name" value="NAD(P)-binding Rossmann-fold domains"/>
    <property type="match status" value="1"/>
</dbReference>
<proteinExistence type="inferred from homology"/>
<evidence type="ECO:0000256" key="1">
    <source>
        <dbReference type="ARBA" id="ARBA00022857"/>
    </source>
</evidence>
<dbReference type="EMBL" id="CP058689">
    <property type="protein sequence ID" value="QLH13038.1"/>
    <property type="molecule type" value="Genomic_DNA"/>
</dbReference>
<dbReference type="AlphaFoldDB" id="A0A7H9BQN7"/>
<dbReference type="FunFam" id="3.40.50.720:FF:000213">
    <property type="entry name" value="Putative 2-hydroxyacid dehydrogenase"/>
    <property type="match status" value="1"/>
</dbReference>
<keyword evidence="2 4" id="KW-0560">Oxidoreductase</keyword>
<protein>
    <submittedName>
        <fullName evidence="7">Glyoxylate reductase</fullName>
    </submittedName>
</protein>
<dbReference type="SUPFAM" id="SSF52283">
    <property type="entry name" value="Formate/glycerate dehydrogenase catalytic domain-like"/>
    <property type="match status" value="1"/>
</dbReference>
<comment type="similarity">
    <text evidence="4">Belongs to the D-isomer specific 2-hydroxyacid dehydrogenase family.</text>
</comment>
<name>A0A7H9BQN7_PARPN</name>
<evidence type="ECO:0000259" key="6">
    <source>
        <dbReference type="Pfam" id="PF02826"/>
    </source>
</evidence>
<sequence>MQPVIAFPALAGTSYPRLDGRGLRRIAEDSAAIIALPEEERAAIRVLMTSASRGCSAELAAALPNLALVVSQGAGQDKLTLQDLAARGIRVRSIGEAVTEDVADHAMMLIHALCRNLLAADRFARDGSWENSRFDLGESVVGKTLGIAGLSGRIGQAIAARAKAAHMLIAGLERPSNRQFGVPLFADCRALAEACDILVLAVPGTPDLHHMIDAGVLAALGPKGRLVNVGRGTLVDTDALIAALEGGVIAGAALDVLETEPSVPARLAALPNVVLTPHIAAQTWGQRARAAKIAEDEVLAFLDTTNA</sequence>
<keyword evidence="1" id="KW-0521">NADP</keyword>
<feature type="domain" description="D-isomer specific 2-hydroxyacid dehydrogenase NAD-binding" evidence="6">
    <location>
        <begin position="107"/>
        <end position="280"/>
    </location>
</feature>
<feature type="domain" description="D-isomer specific 2-hydroxyacid dehydrogenase catalytic" evidence="5">
    <location>
        <begin position="42"/>
        <end position="304"/>
    </location>
</feature>
<organism evidence="7 8">
    <name type="scientific">Paracoccus pantotrophus</name>
    <name type="common">Thiosphaera pantotropha</name>
    <dbReference type="NCBI Taxonomy" id="82367"/>
    <lineage>
        <taxon>Bacteria</taxon>
        <taxon>Pseudomonadati</taxon>
        <taxon>Pseudomonadota</taxon>
        <taxon>Alphaproteobacteria</taxon>
        <taxon>Rhodobacterales</taxon>
        <taxon>Paracoccaceae</taxon>
        <taxon>Paracoccus</taxon>
    </lineage>
</organism>
<dbReference type="Proteomes" id="UP000509322">
    <property type="component" value="Chromosome 1"/>
</dbReference>
<dbReference type="GO" id="GO:0030267">
    <property type="term" value="F:glyoxylate reductase (NADPH) activity"/>
    <property type="evidence" value="ECO:0007669"/>
    <property type="project" value="TreeGrafter"/>
</dbReference>
<dbReference type="InterPro" id="IPR006140">
    <property type="entry name" value="D-isomer_DH_NAD-bd"/>
</dbReference>
<evidence type="ECO:0000313" key="7">
    <source>
        <dbReference type="EMBL" id="QLH13038.1"/>
    </source>
</evidence>
<evidence type="ECO:0000256" key="2">
    <source>
        <dbReference type="ARBA" id="ARBA00023002"/>
    </source>
</evidence>
<dbReference type="PANTHER" id="PTHR10996">
    <property type="entry name" value="2-HYDROXYACID DEHYDROGENASE-RELATED"/>
    <property type="match status" value="1"/>
</dbReference>
<accession>A0A7H9BQN7</accession>
<dbReference type="Gene3D" id="3.40.50.720">
    <property type="entry name" value="NAD(P)-binding Rossmann-like Domain"/>
    <property type="match status" value="2"/>
</dbReference>
<dbReference type="Pfam" id="PF00389">
    <property type="entry name" value="2-Hacid_dh"/>
    <property type="match status" value="1"/>
</dbReference>
<dbReference type="GO" id="GO:0016618">
    <property type="term" value="F:hydroxypyruvate reductase [NAD(P)H] activity"/>
    <property type="evidence" value="ECO:0007669"/>
    <property type="project" value="TreeGrafter"/>
</dbReference>
<evidence type="ECO:0000256" key="4">
    <source>
        <dbReference type="RuleBase" id="RU003719"/>
    </source>
</evidence>
<dbReference type="InterPro" id="IPR006139">
    <property type="entry name" value="D-isomer_2_OHA_DH_cat_dom"/>
</dbReference>
<evidence type="ECO:0000256" key="3">
    <source>
        <dbReference type="ARBA" id="ARBA00023027"/>
    </source>
</evidence>
<dbReference type="GO" id="GO:0005829">
    <property type="term" value="C:cytosol"/>
    <property type="evidence" value="ECO:0007669"/>
    <property type="project" value="TreeGrafter"/>
</dbReference>
<dbReference type="InterPro" id="IPR050223">
    <property type="entry name" value="D-isomer_2-hydroxyacid_DH"/>
</dbReference>
<keyword evidence="3" id="KW-0520">NAD</keyword>
<dbReference type="PANTHER" id="PTHR10996:SF178">
    <property type="entry name" value="2-HYDROXYACID DEHYDROGENASE YGL185C-RELATED"/>
    <property type="match status" value="1"/>
</dbReference>
<dbReference type="InterPro" id="IPR036291">
    <property type="entry name" value="NAD(P)-bd_dom_sf"/>
</dbReference>
<dbReference type="RefSeq" id="WP_179921393.1">
    <property type="nucleotide sequence ID" value="NZ_CP058689.1"/>
</dbReference>